<name>A0A7J5L123_BACSE</name>
<evidence type="ECO:0000313" key="2">
    <source>
        <dbReference type="Proteomes" id="UP000440773"/>
    </source>
</evidence>
<accession>A0A7J5L123</accession>
<evidence type="ECO:0000313" key="1">
    <source>
        <dbReference type="EMBL" id="KAB5280549.1"/>
    </source>
</evidence>
<dbReference type="RefSeq" id="WP_151870885.1">
    <property type="nucleotide sequence ID" value="NZ_JAQPYZ010000008.1"/>
</dbReference>
<dbReference type="EMBL" id="WCLP01000031">
    <property type="protein sequence ID" value="KAB5280549.1"/>
    <property type="molecule type" value="Genomic_DNA"/>
</dbReference>
<reference evidence="1 2" key="1">
    <citation type="journal article" date="2019" name="Nat. Med.">
        <title>A library of human gut bacterial isolates paired with longitudinal multiomics data enables mechanistic microbiome research.</title>
        <authorList>
            <person name="Poyet M."/>
            <person name="Groussin M."/>
            <person name="Gibbons S.M."/>
            <person name="Avila-Pacheco J."/>
            <person name="Jiang X."/>
            <person name="Kearney S.M."/>
            <person name="Perrotta A.R."/>
            <person name="Berdy B."/>
            <person name="Zhao S."/>
            <person name="Lieberman T.D."/>
            <person name="Swanson P.K."/>
            <person name="Smith M."/>
            <person name="Roesemann S."/>
            <person name="Alexander J.E."/>
            <person name="Rich S.A."/>
            <person name="Livny J."/>
            <person name="Vlamakis H."/>
            <person name="Clish C."/>
            <person name="Bullock K."/>
            <person name="Deik A."/>
            <person name="Scott J."/>
            <person name="Pierce K.A."/>
            <person name="Xavier R.J."/>
            <person name="Alm E.J."/>
        </authorList>
    </citation>
    <scope>NUCLEOTIDE SEQUENCE [LARGE SCALE GENOMIC DNA]</scope>
    <source>
        <strain evidence="1 2">BIOML-A17</strain>
    </source>
</reference>
<dbReference type="AlphaFoldDB" id="A0A7J5L123"/>
<dbReference type="Proteomes" id="UP000440773">
    <property type="component" value="Unassembled WGS sequence"/>
</dbReference>
<gene>
    <name evidence="1" type="ORF">F9962_12015</name>
</gene>
<comment type="caution">
    <text evidence="1">The sequence shown here is derived from an EMBL/GenBank/DDBJ whole genome shotgun (WGS) entry which is preliminary data.</text>
</comment>
<protein>
    <submittedName>
        <fullName evidence="1">Uncharacterized protein</fullName>
    </submittedName>
</protein>
<organism evidence="1 2">
    <name type="scientific">Bacteroides stercoris</name>
    <dbReference type="NCBI Taxonomy" id="46506"/>
    <lineage>
        <taxon>Bacteria</taxon>
        <taxon>Pseudomonadati</taxon>
        <taxon>Bacteroidota</taxon>
        <taxon>Bacteroidia</taxon>
        <taxon>Bacteroidales</taxon>
        <taxon>Bacteroidaceae</taxon>
        <taxon>Bacteroides</taxon>
    </lineage>
</organism>
<proteinExistence type="predicted"/>
<sequence length="77" mass="8762">MRLITKKENQALIIEGQEKKHEYLFSIEAIGIKTKEDIEEVIHQCRLVENQLTDESTIFSISDNGTVNSVSDNAQNL</sequence>